<reference evidence="3 4" key="1">
    <citation type="submission" date="2016-07" db="EMBL/GenBank/DDBJ databases">
        <title>Draft genome sequence of Prauserella muralis DSM 45305, isolated from a mould-covered wall in an indoor environment.</title>
        <authorList>
            <person name="Ruckert C."/>
            <person name="Albersmeier A."/>
            <person name="Jiang C.-L."/>
            <person name="Jiang Y."/>
            <person name="Kalinowski J."/>
            <person name="Schneider O."/>
            <person name="Winkler A."/>
            <person name="Zotchev S.B."/>
        </authorList>
    </citation>
    <scope>NUCLEOTIDE SEQUENCE [LARGE SCALE GENOMIC DNA]</scope>
    <source>
        <strain evidence="3 4">DSM 45305</strain>
    </source>
</reference>
<evidence type="ECO:0000256" key="1">
    <source>
        <dbReference type="SAM" id="MobiDB-lite"/>
    </source>
</evidence>
<feature type="compositionally biased region" description="Low complexity" evidence="1">
    <location>
        <begin position="1"/>
        <end position="24"/>
    </location>
</feature>
<evidence type="ECO:0000313" key="4">
    <source>
        <dbReference type="Proteomes" id="UP000249915"/>
    </source>
</evidence>
<keyword evidence="2" id="KW-0812">Transmembrane</keyword>
<accession>A0A2V4B7Y4</accession>
<sequence>MSQPNPGWYPQQQPYQQAPYGQQPYGPPPGYPQGGYGAPPPGYGPFGPPRQASPVMAFVSAAFFLPAIAFTYIVAIMTWDGITPDNVDAAVSVLGVAFSDDLTGNVDFAITLSMIYPSVTLLFVALEFARVGFVRWVLAALAGIAVGYYVYAIIDLASTDGGGDYVGLPILALLLWLVPLVIAVLPITGRAMRRRVGAPPMAQGHWY</sequence>
<dbReference type="OrthoDB" id="3699737at2"/>
<comment type="caution">
    <text evidence="3">The sequence shown here is derived from an EMBL/GenBank/DDBJ whole genome shotgun (WGS) entry which is preliminary data.</text>
</comment>
<proteinExistence type="predicted"/>
<protein>
    <submittedName>
        <fullName evidence="3">Uncharacterized protein</fullName>
    </submittedName>
</protein>
<feature type="transmembrane region" description="Helical" evidence="2">
    <location>
        <begin position="133"/>
        <end position="154"/>
    </location>
</feature>
<feature type="transmembrane region" description="Helical" evidence="2">
    <location>
        <begin position="55"/>
        <end position="79"/>
    </location>
</feature>
<dbReference type="Proteomes" id="UP000249915">
    <property type="component" value="Unassembled WGS sequence"/>
</dbReference>
<gene>
    <name evidence="3" type="ORF">BAY60_03475</name>
</gene>
<feature type="transmembrane region" description="Helical" evidence="2">
    <location>
        <begin position="166"/>
        <end position="185"/>
    </location>
</feature>
<organism evidence="3 4">
    <name type="scientific">Prauserella muralis</name>
    <dbReference type="NCBI Taxonomy" id="588067"/>
    <lineage>
        <taxon>Bacteria</taxon>
        <taxon>Bacillati</taxon>
        <taxon>Actinomycetota</taxon>
        <taxon>Actinomycetes</taxon>
        <taxon>Pseudonocardiales</taxon>
        <taxon>Pseudonocardiaceae</taxon>
        <taxon>Prauserella</taxon>
    </lineage>
</organism>
<dbReference type="RefSeq" id="WP_112279487.1">
    <property type="nucleotide sequence ID" value="NZ_MASW01000001.1"/>
</dbReference>
<name>A0A2V4B7Y4_9PSEU</name>
<dbReference type="EMBL" id="MASW01000001">
    <property type="protein sequence ID" value="PXY31454.1"/>
    <property type="molecule type" value="Genomic_DNA"/>
</dbReference>
<evidence type="ECO:0000256" key="2">
    <source>
        <dbReference type="SAM" id="Phobius"/>
    </source>
</evidence>
<keyword evidence="2" id="KW-0472">Membrane</keyword>
<dbReference type="AlphaFoldDB" id="A0A2V4B7Y4"/>
<keyword evidence="4" id="KW-1185">Reference proteome</keyword>
<feature type="transmembrane region" description="Helical" evidence="2">
    <location>
        <begin position="108"/>
        <end position="126"/>
    </location>
</feature>
<feature type="region of interest" description="Disordered" evidence="1">
    <location>
        <begin position="1"/>
        <end position="43"/>
    </location>
</feature>
<evidence type="ECO:0000313" key="3">
    <source>
        <dbReference type="EMBL" id="PXY31454.1"/>
    </source>
</evidence>
<keyword evidence="2" id="KW-1133">Transmembrane helix</keyword>